<dbReference type="InterPro" id="IPR000340">
    <property type="entry name" value="Dual-sp_phosphatase_cat-dom"/>
</dbReference>
<dbReference type="GO" id="GO:0004753">
    <property type="term" value="F:saccharopine dehydrogenase activity"/>
    <property type="evidence" value="ECO:0007669"/>
    <property type="project" value="TreeGrafter"/>
</dbReference>
<dbReference type="InterPro" id="IPR020422">
    <property type="entry name" value="TYR_PHOSPHATASE_DUAL_dom"/>
</dbReference>
<protein>
    <recommendedName>
        <fullName evidence="33">Saccharopine dehydrogenase (NADP(+), L-lysine-forming)</fullName>
    </recommendedName>
</protein>
<evidence type="ECO:0000256" key="27">
    <source>
        <dbReference type="SAM" id="Phobius"/>
    </source>
</evidence>
<keyword evidence="9" id="KW-0597">Phosphoprotein</keyword>
<evidence type="ECO:0000256" key="9">
    <source>
        <dbReference type="ARBA" id="ARBA00022553"/>
    </source>
</evidence>
<feature type="region of interest" description="Disordered" evidence="26">
    <location>
        <begin position="564"/>
        <end position="634"/>
    </location>
</feature>
<dbReference type="CDD" id="cd12189">
    <property type="entry name" value="LKR_SDH_like"/>
    <property type="match status" value="1"/>
</dbReference>
<dbReference type="Gene3D" id="3.40.50.720">
    <property type="entry name" value="NAD(P)-binding Rossmann-like Domain"/>
    <property type="match status" value="4"/>
</dbReference>
<gene>
    <name evidence="31" type="ORF">M5D96_003484</name>
</gene>
<dbReference type="PROSITE" id="PS00383">
    <property type="entry name" value="TYR_PHOSPHATASE_1"/>
    <property type="match status" value="1"/>
</dbReference>
<keyword evidence="27" id="KW-0812">Transmembrane</keyword>
<dbReference type="EMBL" id="JAMKOV010000002">
    <property type="protein sequence ID" value="KAI8042182.1"/>
    <property type="molecule type" value="Genomic_DNA"/>
</dbReference>
<dbReference type="CDD" id="cd01790">
    <property type="entry name" value="Ubl_HERP"/>
    <property type="match status" value="1"/>
</dbReference>
<dbReference type="GO" id="GO:0005737">
    <property type="term" value="C:cytoplasm"/>
    <property type="evidence" value="ECO:0007669"/>
    <property type="project" value="TreeGrafter"/>
</dbReference>
<dbReference type="InterPro" id="IPR007698">
    <property type="entry name" value="AlaDH/PNT_NAD(H)-bd"/>
</dbReference>
<dbReference type="InterPro" id="IPR000626">
    <property type="entry name" value="Ubiquitin-like_dom"/>
</dbReference>
<feature type="transmembrane region" description="Helical" evidence="27">
    <location>
        <begin position="2031"/>
        <end position="2048"/>
    </location>
</feature>
<keyword evidence="27" id="KW-0472">Membrane</keyword>
<dbReference type="InterPro" id="IPR051168">
    <property type="entry name" value="AASS"/>
</dbReference>
<evidence type="ECO:0000256" key="8">
    <source>
        <dbReference type="ARBA" id="ARBA00022490"/>
    </source>
</evidence>
<evidence type="ECO:0000256" key="1">
    <source>
        <dbReference type="ARBA" id="ARBA00004123"/>
    </source>
</evidence>
<dbReference type="InterPro" id="IPR048254">
    <property type="entry name" value="CDP_ALCOHOL_P_TRANSF_CS"/>
</dbReference>
<dbReference type="Pfam" id="PF00782">
    <property type="entry name" value="DSPc"/>
    <property type="match status" value="1"/>
</dbReference>
<dbReference type="Gene3D" id="1.20.120.1760">
    <property type="match status" value="1"/>
</dbReference>
<comment type="similarity">
    <text evidence="25">Belongs to the CDP-alcohol phosphatidyltransferase class-I family.</text>
</comment>
<dbReference type="Pfam" id="PF05222">
    <property type="entry name" value="AlaDh_PNT_N"/>
    <property type="match status" value="1"/>
</dbReference>
<dbReference type="Pfam" id="PF14671">
    <property type="entry name" value="DSPn"/>
    <property type="match status" value="1"/>
</dbReference>
<evidence type="ECO:0000256" key="16">
    <source>
        <dbReference type="ARBA" id="ARBA00023212"/>
    </source>
</evidence>
<evidence type="ECO:0000256" key="14">
    <source>
        <dbReference type="ARBA" id="ARBA00022912"/>
    </source>
</evidence>
<dbReference type="Pfam" id="PF01262">
    <property type="entry name" value="AlaDh_PNT_C"/>
    <property type="match status" value="1"/>
</dbReference>
<dbReference type="PROSITE" id="PS50053">
    <property type="entry name" value="UBIQUITIN_2"/>
    <property type="match status" value="1"/>
</dbReference>
<keyword evidence="15" id="KW-0560">Oxidoreductase</keyword>
<evidence type="ECO:0000256" key="23">
    <source>
        <dbReference type="ARBA" id="ARBA00047761"/>
    </source>
</evidence>
<dbReference type="GO" id="GO:0000922">
    <property type="term" value="C:spindle pole"/>
    <property type="evidence" value="ECO:0007669"/>
    <property type="project" value="UniProtKB-SubCell"/>
</dbReference>
<feature type="transmembrane region" description="Helical" evidence="27">
    <location>
        <begin position="1812"/>
        <end position="1828"/>
    </location>
</feature>
<feature type="domain" description="Ubiquitin-like" evidence="28">
    <location>
        <begin position="636"/>
        <end position="691"/>
    </location>
</feature>
<dbReference type="InterPro" id="IPR016130">
    <property type="entry name" value="Tyr_Pase_AS"/>
</dbReference>
<dbReference type="SMART" id="SM00213">
    <property type="entry name" value="UBQ"/>
    <property type="match status" value="1"/>
</dbReference>
<dbReference type="SUPFAM" id="SSF51735">
    <property type="entry name" value="NAD(P)-binding Rossmann-fold domains"/>
    <property type="match status" value="1"/>
</dbReference>
<keyword evidence="17" id="KW-0539">Nucleus</keyword>
<dbReference type="InterPro" id="IPR032095">
    <property type="entry name" value="Sacchrp_dh-like_C"/>
</dbReference>
<dbReference type="SMART" id="SM00195">
    <property type="entry name" value="DSPc"/>
    <property type="match status" value="1"/>
</dbReference>
<keyword evidence="11 25" id="KW-0808">Transferase</keyword>
<keyword evidence="14" id="KW-0904">Protein phosphatase</keyword>
<dbReference type="GO" id="GO:0050877">
    <property type="term" value="P:nervous system process"/>
    <property type="evidence" value="ECO:0007669"/>
    <property type="project" value="UniProtKB-ARBA"/>
</dbReference>
<comment type="similarity">
    <text evidence="21">In the C-terminal section; belongs to the saccharopine dehydrogenase family.</text>
</comment>
<dbReference type="InterPro" id="IPR005097">
    <property type="entry name" value="Sacchrp_dh_NADP-bd"/>
</dbReference>
<dbReference type="InterPro" id="IPR000387">
    <property type="entry name" value="Tyr_Pase_dom"/>
</dbReference>
<evidence type="ECO:0000256" key="5">
    <source>
        <dbReference type="ARBA" id="ARBA00004720"/>
    </source>
</evidence>
<evidence type="ECO:0000256" key="15">
    <source>
        <dbReference type="ARBA" id="ARBA00023002"/>
    </source>
</evidence>
<feature type="domain" description="Tyrosine-protein phosphatase" evidence="29">
    <location>
        <begin position="189"/>
        <end position="324"/>
    </location>
</feature>
<dbReference type="InterPro" id="IPR000462">
    <property type="entry name" value="CDP-OH_P_trans"/>
</dbReference>
<comment type="subcellular location">
    <subcellularLocation>
        <location evidence="22">Cell projection</location>
        <location evidence="22">Kinocilium</location>
    </subcellularLocation>
    <subcellularLocation>
        <location evidence="2">Cytoplasm</location>
        <location evidence="2">Cytoskeleton</location>
        <location evidence="2">Microtubule organizing center</location>
        <location evidence="2">Centrosome</location>
    </subcellularLocation>
    <subcellularLocation>
        <location evidence="3">Cytoplasm</location>
        <location evidence="3">Cytoskeleton</location>
        <location evidence="3">Spindle pole</location>
    </subcellularLocation>
    <subcellularLocation>
        <location evidence="1">Nucleus</location>
    </subcellularLocation>
</comment>
<feature type="transmembrane region" description="Helical" evidence="27">
    <location>
        <begin position="1875"/>
        <end position="1892"/>
    </location>
</feature>
<accession>A0A9Q0BRL7</accession>
<keyword evidence="10" id="KW-0132">Cell division</keyword>
<dbReference type="Pfam" id="PF03435">
    <property type="entry name" value="Sacchrp_dh_NADP"/>
    <property type="match status" value="1"/>
</dbReference>
<feature type="compositionally biased region" description="Basic and acidic residues" evidence="26">
    <location>
        <begin position="579"/>
        <end position="599"/>
    </location>
</feature>
<keyword evidence="32" id="KW-1185">Reference proteome</keyword>
<dbReference type="GO" id="GO:0005634">
    <property type="term" value="C:nucleus"/>
    <property type="evidence" value="ECO:0007669"/>
    <property type="project" value="UniProtKB-SubCell"/>
</dbReference>
<comment type="similarity">
    <text evidence="7">Belongs to the protein-tyrosine phosphatase family. Non-receptor class CDC14 subfamily.</text>
</comment>
<dbReference type="GO" id="GO:0051301">
    <property type="term" value="P:cell division"/>
    <property type="evidence" value="ECO:0007669"/>
    <property type="project" value="UniProtKB-KW"/>
</dbReference>
<evidence type="ECO:0000256" key="21">
    <source>
        <dbReference type="ARBA" id="ARBA00025744"/>
    </source>
</evidence>
<feature type="region of interest" description="Disordered" evidence="26">
    <location>
        <begin position="406"/>
        <end position="452"/>
    </location>
</feature>
<dbReference type="SUPFAM" id="SSF55347">
    <property type="entry name" value="Glyceraldehyde-3-phosphate dehydrogenase-like, C-terminal domain"/>
    <property type="match status" value="1"/>
</dbReference>
<sequence>MMLDDDNSDLLVCASEMQEDRLYFVAFKKNIKPKNTINTHYFSIDEEFIYENFYNDFGPLNICMLYRYCMKLNTKLNAKCHANKKIVHYTSMNPAKRLNAAYLIGSYAIIYLNKTPQEAYRPLVAGEIPPYTRFCDASYGPSNFKISLLDCLNAVHKGLQAGFFNFNDFDAEEYEQFERVENAFCGPHQKSKTLPNGYPCHAPERYFSYFRENNVTTVIRLNAKVYHASSFENAGFDHKDLTPSDAIMKKFLSICETTKGAIAVHCKAGLGRTGSLIGAYIMKHYGFTALESIAWLRLCRPGSVIGHQQQWMEDKQSWLWSEGERMRRRTTLPILRHTYGINSLELKTKLGSVASDSAEHVDLLLTRVKGISQRVDTMHLHDQDNLDAACINEQQRLERDERALYQSTEDPNCNGSDDNDTDTISAPAEQPLSSGYTISTRRRKSPSGANKPTVIATSLRRLVNPNANRIYPAAEVASCTEKKLRKPSVNVFEAARHTIASTVRMTQTALEKKQAQTQGDKLNQIKALRRHHSRSVNVNSNSGRGSAELQAIIEHGLVAAAAAAAGSAKRNKRSLSSTRLDKDKSDEKFSDFRGQRDMEETASPAASPAAATAAGCDAAAREKTPDSPISASGSSVRLLIKSSNQQYEDLNVDSDLCWTVQRLKKQLSLKIQDQKLIYSGKLLDDSQKISEVIRSYKDVYQQHHIFHLVCATKQVITPPAKTIPVPPKDAVPAPQDASGNANELRQRDIGSANPWALFWQQNQAAAALASANANPQAIFQQQALMYNAWMQQVYAQYMQQYALRSTLPGSNGSVLPPLPQVPLIAARNFADAQPVAGAVAAPPAQAPPAPQINGAPLNRPNFPNIQEEPEMRDWYHIGVLRRRRERNNNNINRNNNADDAAAFAAVQQIQRMMDAACQQQVLLMLLLDRTAVDAPAAAAPVPASAANPDSADLSAEAVAVEPPNANNSVISVVRTFVITFFTSLLPEAPALSVIAIRREDQSVWERRAPFGPTHVQKLVKQNVKVIVQPSNRRAYPMQAYMSAGAHIQEDISDASVIFGVKQVPIDALIPGKTYCFFSHTIKAQESNMPLLDAILEKKIRLIDYERIIDERGARQVAFGKYAGVAGMVNILHGIGLRLLALGHHTPFMHIGPAHNYRNSSMARQAIRDCGYEISLGMVPNTKIAPYASVILNGIYWAVGSPKLISIPDAKNLLRPANTPWLPTSKGSPALPHRMLAICDISADPGGSIEFMNECTTIDTPFYRNKDTKSFKGPGVLVCSIDNMPTQLPRESTDLFGELLAPHVHEIIKSDAKKPLSEEEFSYPIQSAIIASNGQLTEGFQYIQELRESQSHRSRHKMEGRSESNKKVLVLGAGMVSAPLVEWLHREKDVSITVKEEADRLAQQYAGVDSVYLDVNESTGHLQEMCGKADVVVSLLPYSTHMVTASYVNDEISALHDEAKARGVTIMNEVGLDPGIDHLLALECIHEVQDKGAVVESFVSYCGGLPAPEHSNNSLRYKFSGVLLNTLSAAKYLSRGQIVEISGGGELMSCPRSLDFLPGFALEGFPNRDSTKYGSLYGLGRDVHTLLRGTIRYKGFSDGPDVTWRQLVIHLMGMSDSSIFYENLKQKLTERIGDVDGIESLGLLEDTPVVKLNTPLDTLSHYLSKRLAFERDERDLVVLRHEVGIRWPDGRREERGINFVVYGQPQGHSAMAMTVGKPAAIAAKMILDGEIQERGVLLPFTPDIYRPMLQRLRSEGLTATETSRWGRFIPKWLAPNVLTFVGFLMTVVNFILIAHYDWGFTAANSETGNTVPAWVWTVAAINILIYYNLDGMDGKQARRTGTSGPLGELFDHGLDSYSAALIPIYLFSLFGTNDLPPIRMFFVIWNVFLNFYLTHVEKYNTGGVSGMLFVATVFGPEMYRFSMYGFTVANMFEVVLIGSGMVSSHPIIARNIYLSYKNKTGKMRPMWEMLRPFFAFLWLFVITLIWSFFSRNNVINLEPRILWILYGTIFSNIACRLIVAQMSDTRCDAFNVLMWPLAATVGVCCFPYYQQVFDTDLTPDVERWIVQGLTIFSTLAHWHYGYGVPESLVGLLPTNPSEEDCRDEELGEEPIRISSNLRGAMGLVTGQLDGELSVVMPAKNRILSGSG</sequence>
<dbReference type="InterPro" id="IPR036291">
    <property type="entry name" value="NAD(P)-bd_dom_sf"/>
</dbReference>
<evidence type="ECO:0000256" key="18">
    <source>
        <dbReference type="ARBA" id="ARBA00023268"/>
    </source>
</evidence>
<dbReference type="FunFam" id="3.40.50.720:FF:000087">
    <property type="entry name" value="alpha-aminoadipic semialdehyde synthase, mitochondrial"/>
    <property type="match status" value="1"/>
</dbReference>
<dbReference type="GO" id="GO:0016780">
    <property type="term" value="F:phosphotransferase activity, for other substituted phosphate groups"/>
    <property type="evidence" value="ECO:0007669"/>
    <property type="project" value="InterPro"/>
</dbReference>
<feature type="region of interest" description="Disordered" evidence="26">
    <location>
        <begin position="723"/>
        <end position="742"/>
    </location>
</feature>
<comment type="pathway">
    <text evidence="5">Amino-acid degradation; L-lysine degradation via saccharopine pathway; glutaryl-CoA from L-lysine: step 2/6.</text>
</comment>
<feature type="compositionally biased region" description="Low complexity" evidence="26">
    <location>
        <begin position="601"/>
        <end position="618"/>
    </location>
</feature>
<proteinExistence type="inferred from homology"/>
<dbReference type="InterPro" id="IPR007886">
    <property type="entry name" value="AlaDH/PNT_N"/>
</dbReference>
<keyword evidence="8" id="KW-0963">Cytoplasm</keyword>
<dbReference type="Gene3D" id="3.10.20.90">
    <property type="entry name" value="Phosphatidylinositol 3-kinase Catalytic Subunit, Chain A, domain 1"/>
    <property type="match status" value="1"/>
</dbReference>
<dbReference type="GO" id="GO:0004722">
    <property type="term" value="F:protein serine/threonine phosphatase activity"/>
    <property type="evidence" value="ECO:0007669"/>
    <property type="project" value="UniProtKB-EC"/>
</dbReference>
<evidence type="ECO:0000256" key="4">
    <source>
        <dbReference type="ARBA" id="ARBA00004682"/>
    </source>
</evidence>
<feature type="transmembrane region" description="Helical" evidence="27">
    <location>
        <begin position="1899"/>
        <end position="1918"/>
    </location>
</feature>
<evidence type="ECO:0000256" key="17">
    <source>
        <dbReference type="ARBA" id="ARBA00023242"/>
    </source>
</evidence>
<dbReference type="FunFam" id="3.30.360.10:FF:000008">
    <property type="entry name" value="Alpha-aminoadipic semialdehyde synthase, mitochondrial"/>
    <property type="match status" value="1"/>
</dbReference>
<comment type="caution">
    <text evidence="31">The sequence shown here is derived from an EMBL/GenBank/DDBJ whole genome shotgun (WGS) entry which is preliminary data.</text>
</comment>
<dbReference type="Gene3D" id="3.90.190.10">
    <property type="entry name" value="Protein tyrosine phosphatase superfamily"/>
    <property type="match status" value="2"/>
</dbReference>
<keyword evidence="16" id="KW-0206">Cytoskeleton</keyword>
<evidence type="ECO:0000313" key="32">
    <source>
        <dbReference type="Proteomes" id="UP001059596"/>
    </source>
</evidence>
<dbReference type="PANTHER" id="PTHR11133:SF22">
    <property type="entry name" value="ALPHA-AMINOADIPIC SEMIALDEHYDE SYNTHASE, MITOCHONDRIAL"/>
    <property type="match status" value="1"/>
</dbReference>
<dbReference type="GO" id="GO:0005813">
    <property type="term" value="C:centrosome"/>
    <property type="evidence" value="ECO:0007669"/>
    <property type="project" value="UniProtKB-SubCell"/>
</dbReference>
<evidence type="ECO:0000256" key="19">
    <source>
        <dbReference type="ARBA" id="ARBA00023273"/>
    </source>
</evidence>
<dbReference type="InterPro" id="IPR029260">
    <property type="entry name" value="DSPn"/>
</dbReference>
<dbReference type="Pfam" id="PF16653">
    <property type="entry name" value="Sacchrp_dh_C"/>
    <property type="match status" value="1"/>
</dbReference>
<dbReference type="GO" id="GO:0008654">
    <property type="term" value="P:phospholipid biosynthetic process"/>
    <property type="evidence" value="ECO:0007669"/>
    <property type="project" value="InterPro"/>
</dbReference>
<evidence type="ECO:0008006" key="33">
    <source>
        <dbReference type="Google" id="ProtNLM"/>
    </source>
</evidence>
<reference evidence="31" key="1">
    <citation type="journal article" date="2023" name="Genome Biol. Evol.">
        <title>Long-read-based Genome Assembly of Drosophila gunungcola Reveals Fewer Chemosensory Genes in Flower-breeding Species.</title>
        <authorList>
            <person name="Negi A."/>
            <person name="Liao B.Y."/>
            <person name="Yeh S.D."/>
        </authorList>
    </citation>
    <scope>NUCLEOTIDE SEQUENCE</scope>
    <source>
        <strain evidence="31">Sukarami</strain>
    </source>
</reference>
<evidence type="ECO:0000256" key="12">
    <source>
        <dbReference type="ARBA" id="ARBA00022801"/>
    </source>
</evidence>
<dbReference type="GO" id="GO:0016020">
    <property type="term" value="C:membrane"/>
    <property type="evidence" value="ECO:0007669"/>
    <property type="project" value="InterPro"/>
</dbReference>
<feature type="domain" description="Tyrosine specific protein phosphatases" evidence="30">
    <location>
        <begin position="249"/>
        <end position="311"/>
    </location>
</feature>
<evidence type="ECO:0000256" key="10">
    <source>
        <dbReference type="ARBA" id="ARBA00022618"/>
    </source>
</evidence>
<evidence type="ECO:0000256" key="24">
    <source>
        <dbReference type="ARBA" id="ARBA00048336"/>
    </source>
</evidence>
<organism evidence="31 32">
    <name type="scientific">Drosophila gunungcola</name>
    <name type="common">fruit fly</name>
    <dbReference type="NCBI Taxonomy" id="103775"/>
    <lineage>
        <taxon>Eukaryota</taxon>
        <taxon>Metazoa</taxon>
        <taxon>Ecdysozoa</taxon>
        <taxon>Arthropoda</taxon>
        <taxon>Hexapoda</taxon>
        <taxon>Insecta</taxon>
        <taxon>Pterygota</taxon>
        <taxon>Neoptera</taxon>
        <taxon>Endopterygota</taxon>
        <taxon>Diptera</taxon>
        <taxon>Brachycera</taxon>
        <taxon>Muscomorpha</taxon>
        <taxon>Ephydroidea</taxon>
        <taxon>Drosophilidae</taxon>
        <taxon>Drosophila</taxon>
        <taxon>Sophophora</taxon>
    </lineage>
</organism>
<dbReference type="InterPro" id="IPR043130">
    <property type="entry name" value="CDP-OH_PTrfase_TM_dom"/>
</dbReference>
<evidence type="ECO:0000256" key="22">
    <source>
        <dbReference type="ARBA" id="ARBA00037822"/>
    </source>
</evidence>
<keyword evidence="12" id="KW-0378">Hydrolase</keyword>
<evidence type="ECO:0000256" key="20">
    <source>
        <dbReference type="ARBA" id="ARBA00023306"/>
    </source>
</evidence>
<keyword evidence="20" id="KW-0131">Cell cycle</keyword>
<evidence type="ECO:0000256" key="11">
    <source>
        <dbReference type="ARBA" id="ARBA00022679"/>
    </source>
</evidence>
<dbReference type="SUPFAM" id="SSF52283">
    <property type="entry name" value="Formate/glycerate dehydrogenase catalytic domain-like"/>
    <property type="match status" value="1"/>
</dbReference>
<dbReference type="Gene3D" id="1.10.1870.10">
    <property type="entry name" value="Domain 3, Saccharopine reductase"/>
    <property type="match status" value="1"/>
</dbReference>
<feature type="transmembrane region" description="Helical" evidence="27">
    <location>
        <begin position="1968"/>
        <end position="1988"/>
    </location>
</feature>
<feature type="compositionally biased region" description="Polar residues" evidence="26">
    <location>
        <begin position="406"/>
        <end position="416"/>
    </location>
</feature>
<feature type="transmembrane region" description="Helical" evidence="27">
    <location>
        <begin position="2000"/>
        <end position="2019"/>
    </location>
</feature>
<evidence type="ECO:0000259" key="28">
    <source>
        <dbReference type="PROSITE" id="PS50053"/>
    </source>
</evidence>
<dbReference type="FunFam" id="3.90.190.10:FF:000032">
    <property type="entry name" value="dual specificity protein phosphatase CDC14A isoform X1"/>
    <property type="match status" value="1"/>
</dbReference>
<evidence type="ECO:0000256" key="26">
    <source>
        <dbReference type="SAM" id="MobiDB-lite"/>
    </source>
</evidence>
<evidence type="ECO:0000256" key="2">
    <source>
        <dbReference type="ARBA" id="ARBA00004300"/>
    </source>
</evidence>
<dbReference type="InterPro" id="IPR044506">
    <property type="entry name" value="CDC14_C"/>
</dbReference>
<evidence type="ECO:0000259" key="29">
    <source>
        <dbReference type="PROSITE" id="PS50054"/>
    </source>
</evidence>
<evidence type="ECO:0000256" key="3">
    <source>
        <dbReference type="ARBA" id="ARBA00004647"/>
    </source>
</evidence>
<feature type="transmembrane region" description="Helical" evidence="27">
    <location>
        <begin position="1772"/>
        <end position="1792"/>
    </location>
</feature>
<name>A0A9Q0BRL7_9MUSC</name>
<dbReference type="SUPFAM" id="SSF54236">
    <property type="entry name" value="Ubiquitin-like"/>
    <property type="match status" value="1"/>
</dbReference>
<keyword evidence="27" id="KW-1133">Transmembrane helix</keyword>
<dbReference type="PROSITE" id="PS50056">
    <property type="entry name" value="TYR_PHOSPHATASE_2"/>
    <property type="match status" value="1"/>
</dbReference>
<dbReference type="GO" id="GO:0060091">
    <property type="term" value="C:kinocilium"/>
    <property type="evidence" value="ECO:0007669"/>
    <property type="project" value="UniProtKB-SubCell"/>
</dbReference>
<dbReference type="Proteomes" id="UP001059596">
    <property type="component" value="Unassembled WGS sequence"/>
</dbReference>
<dbReference type="CDD" id="cd14499">
    <property type="entry name" value="CDC14_C"/>
    <property type="match status" value="1"/>
</dbReference>
<dbReference type="PROSITE" id="PS00379">
    <property type="entry name" value="CDP_ALCOHOL_P_TRANSF"/>
    <property type="match status" value="1"/>
</dbReference>
<evidence type="ECO:0000259" key="30">
    <source>
        <dbReference type="PROSITE" id="PS50056"/>
    </source>
</evidence>
<evidence type="ECO:0000256" key="25">
    <source>
        <dbReference type="RuleBase" id="RU003750"/>
    </source>
</evidence>
<comment type="catalytic activity">
    <reaction evidence="23">
        <text>O-phospho-L-seryl-[protein] + H2O = L-seryl-[protein] + phosphate</text>
        <dbReference type="Rhea" id="RHEA:20629"/>
        <dbReference type="Rhea" id="RHEA-COMP:9863"/>
        <dbReference type="Rhea" id="RHEA-COMP:11604"/>
        <dbReference type="ChEBI" id="CHEBI:15377"/>
        <dbReference type="ChEBI" id="CHEBI:29999"/>
        <dbReference type="ChEBI" id="CHEBI:43474"/>
        <dbReference type="ChEBI" id="CHEBI:83421"/>
        <dbReference type="EC" id="3.1.3.16"/>
    </reaction>
</comment>
<comment type="catalytic activity">
    <reaction evidence="24">
        <text>O-phospho-L-threonyl-[protein] + H2O = L-threonyl-[protein] + phosphate</text>
        <dbReference type="Rhea" id="RHEA:47004"/>
        <dbReference type="Rhea" id="RHEA-COMP:11060"/>
        <dbReference type="Rhea" id="RHEA-COMP:11605"/>
        <dbReference type="ChEBI" id="CHEBI:15377"/>
        <dbReference type="ChEBI" id="CHEBI:30013"/>
        <dbReference type="ChEBI" id="CHEBI:43474"/>
        <dbReference type="ChEBI" id="CHEBI:61977"/>
        <dbReference type="EC" id="3.1.3.16"/>
    </reaction>
</comment>
<keyword evidence="18" id="KW-0511">Multifunctional enzyme</keyword>
<comment type="similarity">
    <text evidence="6">In the N-terminal section; belongs to the AlaDH/PNT family.</text>
</comment>
<dbReference type="GO" id="GO:0019878">
    <property type="term" value="P:lysine biosynthetic process via aminoadipic acid"/>
    <property type="evidence" value="ECO:0007669"/>
    <property type="project" value="TreeGrafter"/>
</dbReference>
<dbReference type="CDD" id="cd17657">
    <property type="entry name" value="CDC14_N"/>
    <property type="match status" value="1"/>
</dbReference>
<evidence type="ECO:0000313" key="31">
    <source>
        <dbReference type="EMBL" id="KAI8042182.1"/>
    </source>
</evidence>
<dbReference type="Gene3D" id="3.30.360.10">
    <property type="entry name" value="Dihydrodipicolinate Reductase, domain 2"/>
    <property type="match status" value="2"/>
</dbReference>
<evidence type="ECO:0000256" key="7">
    <source>
        <dbReference type="ARBA" id="ARBA00007315"/>
    </source>
</evidence>
<dbReference type="Pfam" id="PF01066">
    <property type="entry name" value="CDP-OH_P_transf"/>
    <property type="match status" value="1"/>
</dbReference>
<evidence type="ECO:0000256" key="13">
    <source>
        <dbReference type="ARBA" id="ARBA00022857"/>
    </source>
</evidence>
<dbReference type="InterPro" id="IPR029021">
    <property type="entry name" value="Prot-tyrosine_phosphatase-like"/>
</dbReference>
<dbReference type="SMART" id="SM01003">
    <property type="entry name" value="AlaDh_PNT_N"/>
    <property type="match status" value="1"/>
</dbReference>
<dbReference type="PANTHER" id="PTHR11133">
    <property type="entry name" value="SACCHAROPINE DEHYDROGENASE"/>
    <property type="match status" value="1"/>
</dbReference>
<dbReference type="SUPFAM" id="SSF52799">
    <property type="entry name" value="(Phosphotyrosine protein) phosphatases II"/>
    <property type="match status" value="2"/>
</dbReference>
<dbReference type="InterPro" id="IPR029071">
    <property type="entry name" value="Ubiquitin-like_domsf"/>
</dbReference>
<dbReference type="PROSITE" id="PS50054">
    <property type="entry name" value="TYR_PHOSPHATASE_DUAL"/>
    <property type="match status" value="1"/>
</dbReference>
<dbReference type="SMART" id="SM01002">
    <property type="entry name" value="AlaDh_PNT_C"/>
    <property type="match status" value="1"/>
</dbReference>
<keyword evidence="13" id="KW-0521">NADP</keyword>
<feature type="transmembrane region" description="Helical" evidence="27">
    <location>
        <begin position="1924"/>
        <end position="1947"/>
    </location>
</feature>
<comment type="pathway">
    <text evidence="4">Amino-acid degradation; L-lysine degradation via saccharopine pathway; glutaryl-CoA from L-lysine: step 1/6.</text>
</comment>
<keyword evidence="19" id="KW-0966">Cell projection</keyword>
<evidence type="ECO:0000256" key="6">
    <source>
        <dbReference type="ARBA" id="ARBA00005624"/>
    </source>
</evidence>
<dbReference type="FunFam" id="3.90.190.10:FF:000006">
    <property type="entry name" value="Dual specificity protein phosphatase CDC14B"/>
    <property type="match status" value="1"/>
</dbReference>